<feature type="region of interest" description="Disordered" evidence="1">
    <location>
        <begin position="1"/>
        <end position="35"/>
    </location>
</feature>
<organism evidence="2 3">
    <name type="scientific">Aspergillus calidoustus</name>
    <dbReference type="NCBI Taxonomy" id="454130"/>
    <lineage>
        <taxon>Eukaryota</taxon>
        <taxon>Fungi</taxon>
        <taxon>Dikarya</taxon>
        <taxon>Ascomycota</taxon>
        <taxon>Pezizomycotina</taxon>
        <taxon>Eurotiomycetes</taxon>
        <taxon>Eurotiomycetidae</taxon>
        <taxon>Eurotiales</taxon>
        <taxon>Aspergillaceae</taxon>
        <taxon>Aspergillus</taxon>
        <taxon>Aspergillus subgen. Nidulantes</taxon>
    </lineage>
</organism>
<accession>A0A0U5GIF4</accession>
<name>A0A0U5GIF4_ASPCI</name>
<evidence type="ECO:0000256" key="1">
    <source>
        <dbReference type="SAM" id="MobiDB-lite"/>
    </source>
</evidence>
<keyword evidence="3" id="KW-1185">Reference proteome</keyword>
<sequence length="187" mass="20101">MEPEGYSFDTSKEQPEENFPTPRHAAVSQAPPPFSLAPTTLSAMNAFSAYEPPRENGTARLRNDFDVALEDFHSQTSEMLTRPEGAFTFSDQPHNNTSVQEYRDSTYSAAFASAGNGETVTGNSIAPPNGMMSRSNTLASEPPCCFCKARETPGGSGVNPNLPVSNANGKAAPRRPHIPSKMTWSAT</sequence>
<evidence type="ECO:0000313" key="3">
    <source>
        <dbReference type="Proteomes" id="UP000054771"/>
    </source>
</evidence>
<dbReference type="Proteomes" id="UP000054771">
    <property type="component" value="Unassembled WGS sequence"/>
</dbReference>
<reference evidence="3" key="1">
    <citation type="journal article" date="2016" name="Genome Announc.">
        <title>Draft genome sequences of fungus Aspergillus calidoustus.</title>
        <authorList>
            <person name="Horn F."/>
            <person name="Linde J."/>
            <person name="Mattern D.J."/>
            <person name="Walther G."/>
            <person name="Guthke R."/>
            <person name="Scherlach K."/>
            <person name="Martin K."/>
            <person name="Brakhage A.A."/>
            <person name="Petzke L."/>
            <person name="Valiante V."/>
        </authorList>
    </citation>
    <scope>NUCLEOTIDE SEQUENCE [LARGE SCALE GENOMIC DNA]</scope>
    <source>
        <strain evidence="3">SF006504</strain>
    </source>
</reference>
<proteinExistence type="predicted"/>
<feature type="region of interest" description="Disordered" evidence="1">
    <location>
        <begin position="154"/>
        <end position="187"/>
    </location>
</feature>
<dbReference type="AlphaFoldDB" id="A0A0U5GIF4"/>
<gene>
    <name evidence="2" type="ORF">ASPCAL14144</name>
</gene>
<protein>
    <submittedName>
        <fullName evidence="2">Uncharacterized protein</fullName>
    </submittedName>
</protein>
<feature type="compositionally biased region" description="Polar residues" evidence="1">
    <location>
        <begin position="158"/>
        <end position="168"/>
    </location>
</feature>
<evidence type="ECO:0000313" key="2">
    <source>
        <dbReference type="EMBL" id="CEL11037.1"/>
    </source>
</evidence>
<dbReference type="EMBL" id="CDMC01000022">
    <property type="protein sequence ID" value="CEL11037.1"/>
    <property type="molecule type" value="Genomic_DNA"/>
</dbReference>